<comment type="caution">
    <text evidence="1">The sequence shown here is derived from an EMBL/GenBank/DDBJ whole genome shotgun (WGS) entry which is preliminary data.</text>
</comment>
<evidence type="ECO:0000313" key="2">
    <source>
        <dbReference type="Proteomes" id="UP000688137"/>
    </source>
</evidence>
<sequence>MGCSESVPFKSSLTLKTQSTIDTPSTFAQCVVPLSPSASFDNFDTYELDDQNISHYYDEFEHKVIAIPKLHPIDKSIIFQRRKKLFL</sequence>
<gene>
    <name evidence="1" type="ORF">PPRIM_AZ9-3.1.T1510020</name>
</gene>
<organism evidence="1 2">
    <name type="scientific">Paramecium primaurelia</name>
    <dbReference type="NCBI Taxonomy" id="5886"/>
    <lineage>
        <taxon>Eukaryota</taxon>
        <taxon>Sar</taxon>
        <taxon>Alveolata</taxon>
        <taxon>Ciliophora</taxon>
        <taxon>Intramacronucleata</taxon>
        <taxon>Oligohymenophorea</taxon>
        <taxon>Peniculida</taxon>
        <taxon>Parameciidae</taxon>
        <taxon>Paramecium</taxon>
    </lineage>
</organism>
<name>A0A8S1Q9X0_PARPR</name>
<reference evidence="1" key="1">
    <citation type="submission" date="2021-01" db="EMBL/GenBank/DDBJ databases">
        <authorList>
            <consortium name="Genoscope - CEA"/>
            <person name="William W."/>
        </authorList>
    </citation>
    <scope>NUCLEOTIDE SEQUENCE</scope>
</reference>
<dbReference type="OMA" id="DQNISHY"/>
<evidence type="ECO:0000313" key="1">
    <source>
        <dbReference type="EMBL" id="CAD8112328.1"/>
    </source>
</evidence>
<keyword evidence="2" id="KW-1185">Reference proteome</keyword>
<dbReference type="EMBL" id="CAJJDM010000156">
    <property type="protein sequence ID" value="CAD8112328.1"/>
    <property type="molecule type" value="Genomic_DNA"/>
</dbReference>
<dbReference type="AlphaFoldDB" id="A0A8S1Q9X0"/>
<accession>A0A8S1Q9X0</accession>
<dbReference type="Proteomes" id="UP000688137">
    <property type="component" value="Unassembled WGS sequence"/>
</dbReference>
<protein>
    <submittedName>
        <fullName evidence="1">Uncharacterized protein</fullName>
    </submittedName>
</protein>
<proteinExistence type="predicted"/>